<dbReference type="EMBL" id="VSRR010121044">
    <property type="protein sequence ID" value="MPD00030.1"/>
    <property type="molecule type" value="Genomic_DNA"/>
</dbReference>
<accession>A0A5B7JYZ0</accession>
<dbReference type="Proteomes" id="UP000324222">
    <property type="component" value="Unassembled WGS sequence"/>
</dbReference>
<gene>
    <name evidence="2" type="ORF">E2C01_095478</name>
</gene>
<evidence type="ECO:0000256" key="1">
    <source>
        <dbReference type="SAM" id="MobiDB-lite"/>
    </source>
</evidence>
<reference evidence="2 3" key="1">
    <citation type="submission" date="2019-05" db="EMBL/GenBank/DDBJ databases">
        <title>Another draft genome of Portunus trituberculatus and its Hox gene families provides insights of decapod evolution.</title>
        <authorList>
            <person name="Jeong J.-H."/>
            <person name="Song I."/>
            <person name="Kim S."/>
            <person name="Choi T."/>
            <person name="Kim D."/>
            <person name="Ryu S."/>
            <person name="Kim W."/>
        </authorList>
    </citation>
    <scope>NUCLEOTIDE SEQUENCE [LARGE SCALE GENOMIC DNA]</scope>
    <source>
        <tissue evidence="2">Muscle</tissue>
    </source>
</reference>
<comment type="caution">
    <text evidence="2">The sequence shown here is derived from an EMBL/GenBank/DDBJ whole genome shotgun (WGS) entry which is preliminary data.</text>
</comment>
<proteinExistence type="predicted"/>
<keyword evidence="3" id="KW-1185">Reference proteome</keyword>
<sequence length="82" mass="9138">MIPEEWPTEKRPSLFPCFSVYRTSAPEGKEELGEAVTRRGCYEGSVSERACNGRGAKGEKSRELPKKEGKRKTGEICLCLCV</sequence>
<feature type="compositionally biased region" description="Basic and acidic residues" evidence="1">
    <location>
        <begin position="56"/>
        <end position="72"/>
    </location>
</feature>
<name>A0A5B7JYZ0_PORTR</name>
<evidence type="ECO:0000313" key="2">
    <source>
        <dbReference type="EMBL" id="MPD00030.1"/>
    </source>
</evidence>
<dbReference type="AlphaFoldDB" id="A0A5B7JYZ0"/>
<evidence type="ECO:0000313" key="3">
    <source>
        <dbReference type="Proteomes" id="UP000324222"/>
    </source>
</evidence>
<organism evidence="2 3">
    <name type="scientific">Portunus trituberculatus</name>
    <name type="common">Swimming crab</name>
    <name type="synonym">Neptunus trituberculatus</name>
    <dbReference type="NCBI Taxonomy" id="210409"/>
    <lineage>
        <taxon>Eukaryota</taxon>
        <taxon>Metazoa</taxon>
        <taxon>Ecdysozoa</taxon>
        <taxon>Arthropoda</taxon>
        <taxon>Crustacea</taxon>
        <taxon>Multicrustacea</taxon>
        <taxon>Malacostraca</taxon>
        <taxon>Eumalacostraca</taxon>
        <taxon>Eucarida</taxon>
        <taxon>Decapoda</taxon>
        <taxon>Pleocyemata</taxon>
        <taxon>Brachyura</taxon>
        <taxon>Eubrachyura</taxon>
        <taxon>Portunoidea</taxon>
        <taxon>Portunidae</taxon>
        <taxon>Portuninae</taxon>
        <taxon>Portunus</taxon>
    </lineage>
</organism>
<feature type="region of interest" description="Disordered" evidence="1">
    <location>
        <begin position="50"/>
        <end position="72"/>
    </location>
</feature>
<protein>
    <submittedName>
        <fullName evidence="2">Uncharacterized protein</fullName>
    </submittedName>
</protein>